<evidence type="ECO:0000313" key="1">
    <source>
        <dbReference type="EMBL" id="RMX48763.1"/>
    </source>
</evidence>
<sequence>TRTPSQGNNIGKETTNVLARSKWKQIQQKRVSSHDAFHFTLQSDQFAHAQQSATFKVEEIMKNSERFENYVTTAMKSS</sequence>
<protein>
    <submittedName>
        <fullName evidence="1">Uncharacterized protein</fullName>
    </submittedName>
</protein>
<feature type="non-terminal residue" evidence="1">
    <location>
        <position position="78"/>
    </location>
</feature>
<evidence type="ECO:0000313" key="2">
    <source>
        <dbReference type="Proteomes" id="UP000275408"/>
    </source>
</evidence>
<reference evidence="1 2" key="1">
    <citation type="journal article" date="2018" name="Sci. Rep.">
        <title>Comparative analysis of the Pocillopora damicornis genome highlights role of immune system in coral evolution.</title>
        <authorList>
            <person name="Cunning R."/>
            <person name="Bay R.A."/>
            <person name="Gillette P."/>
            <person name="Baker A.C."/>
            <person name="Traylor-Knowles N."/>
        </authorList>
    </citation>
    <scope>NUCLEOTIDE SEQUENCE [LARGE SCALE GENOMIC DNA]</scope>
    <source>
        <strain evidence="1">RSMAS</strain>
        <tissue evidence="1">Whole animal</tissue>
    </source>
</reference>
<dbReference type="AlphaFoldDB" id="A0A3M6U509"/>
<dbReference type="EMBL" id="RCHS01002239">
    <property type="protein sequence ID" value="RMX48763.1"/>
    <property type="molecule type" value="Genomic_DNA"/>
</dbReference>
<organism evidence="1 2">
    <name type="scientific">Pocillopora damicornis</name>
    <name type="common">Cauliflower coral</name>
    <name type="synonym">Millepora damicornis</name>
    <dbReference type="NCBI Taxonomy" id="46731"/>
    <lineage>
        <taxon>Eukaryota</taxon>
        <taxon>Metazoa</taxon>
        <taxon>Cnidaria</taxon>
        <taxon>Anthozoa</taxon>
        <taxon>Hexacorallia</taxon>
        <taxon>Scleractinia</taxon>
        <taxon>Astrocoeniina</taxon>
        <taxon>Pocilloporidae</taxon>
        <taxon>Pocillopora</taxon>
    </lineage>
</organism>
<accession>A0A3M6U509</accession>
<keyword evidence="2" id="KW-1185">Reference proteome</keyword>
<name>A0A3M6U509_POCDA</name>
<dbReference type="Proteomes" id="UP000275408">
    <property type="component" value="Unassembled WGS sequence"/>
</dbReference>
<feature type="non-terminal residue" evidence="1">
    <location>
        <position position="1"/>
    </location>
</feature>
<gene>
    <name evidence="1" type="ORF">pdam_00001622</name>
</gene>
<proteinExistence type="predicted"/>
<comment type="caution">
    <text evidence="1">The sequence shown here is derived from an EMBL/GenBank/DDBJ whole genome shotgun (WGS) entry which is preliminary data.</text>
</comment>